<protein>
    <submittedName>
        <fullName evidence="2">Tetratricopeptide repeat protein</fullName>
    </submittedName>
</protein>
<dbReference type="Proteomes" id="UP000636505">
    <property type="component" value="Unassembled WGS sequence"/>
</dbReference>
<organism evidence="2 3">
    <name type="scientific">Vasconcelosia minhoensis LEGE 07310</name>
    <dbReference type="NCBI Taxonomy" id="915328"/>
    <lineage>
        <taxon>Bacteria</taxon>
        <taxon>Bacillati</taxon>
        <taxon>Cyanobacteriota</taxon>
        <taxon>Cyanophyceae</taxon>
        <taxon>Nodosilineales</taxon>
        <taxon>Cymatolegaceae</taxon>
        <taxon>Vasconcelosia</taxon>
        <taxon>Vasconcelosia minhoensis</taxon>
    </lineage>
</organism>
<gene>
    <name evidence="2" type="ORF">IQ241_06170</name>
</gene>
<accession>A0A8J7DAV7</accession>
<proteinExistence type="predicted"/>
<dbReference type="EMBL" id="JADEXG010000010">
    <property type="protein sequence ID" value="MBE9076882.1"/>
    <property type="molecule type" value="Genomic_DNA"/>
</dbReference>
<keyword evidence="1" id="KW-0175">Coiled coil</keyword>
<evidence type="ECO:0000313" key="3">
    <source>
        <dbReference type="Proteomes" id="UP000636505"/>
    </source>
</evidence>
<keyword evidence="3" id="KW-1185">Reference proteome</keyword>
<dbReference type="AlphaFoldDB" id="A0A8J7DAV7"/>
<sequence>MYELVAAALAQQDYRRAAQLLKQWHQAAPGDPLVLLYAAKLQEATLKLDAAEKNYLKLLKQATHPKLMRQAREGLNRVQQARAAQLAEAPKAVRHSTSPDDLGLLILEPPPEPNRETAAQGLAQVLKLDLYTARMQLPTRSLRLQRVGDLTAIQAWGRALREVQTPAFWASVADLRAIQVFQICYFQQLGTQPVIVCKNSAGQLGTIAFAWAEVSQRLSGQVPFFEQVADIGPWGKPLHKEKTQDYVQLLDLHLEKRQIILRLCDRTYLYAKAATPVPTAQNGNRLNLKLSSRIQWNYLLQHIHQTVMTPLHTDFTPFGTGALEFFKILPSIEAHLSISRRASSEWDQAFQLYSGLLFLKHMNLR</sequence>
<evidence type="ECO:0000313" key="2">
    <source>
        <dbReference type="EMBL" id="MBE9076882.1"/>
    </source>
</evidence>
<reference evidence="2" key="1">
    <citation type="submission" date="2020-10" db="EMBL/GenBank/DDBJ databases">
        <authorList>
            <person name="Castelo-Branco R."/>
            <person name="Eusebio N."/>
            <person name="Adriana R."/>
            <person name="Vieira A."/>
            <person name="Brugerolle De Fraissinette N."/>
            <person name="Rezende De Castro R."/>
            <person name="Schneider M.P."/>
            <person name="Vasconcelos V."/>
            <person name="Leao P.N."/>
        </authorList>
    </citation>
    <scope>NUCLEOTIDE SEQUENCE</scope>
    <source>
        <strain evidence="2">LEGE 07310</strain>
    </source>
</reference>
<comment type="caution">
    <text evidence="2">The sequence shown here is derived from an EMBL/GenBank/DDBJ whole genome shotgun (WGS) entry which is preliminary data.</text>
</comment>
<dbReference type="RefSeq" id="WP_193905545.1">
    <property type="nucleotide sequence ID" value="NZ_JADEXG010000010.1"/>
</dbReference>
<name>A0A8J7DAV7_9CYAN</name>
<feature type="coiled-coil region" evidence="1">
    <location>
        <begin position="34"/>
        <end position="61"/>
    </location>
</feature>
<evidence type="ECO:0000256" key="1">
    <source>
        <dbReference type="SAM" id="Coils"/>
    </source>
</evidence>